<feature type="compositionally biased region" description="Basic residues" evidence="1">
    <location>
        <begin position="28"/>
        <end position="40"/>
    </location>
</feature>
<evidence type="ECO:0000313" key="4">
    <source>
        <dbReference type="WBParaSite" id="SBAD_0001021701-mRNA-1"/>
    </source>
</evidence>
<proteinExistence type="predicted"/>
<reference evidence="2 3" key="2">
    <citation type="submission" date="2018-11" db="EMBL/GenBank/DDBJ databases">
        <authorList>
            <consortium name="Pathogen Informatics"/>
        </authorList>
    </citation>
    <scope>NUCLEOTIDE SEQUENCE [LARGE SCALE GENOMIC DNA]</scope>
</reference>
<evidence type="ECO:0000256" key="1">
    <source>
        <dbReference type="SAM" id="MobiDB-lite"/>
    </source>
</evidence>
<protein>
    <submittedName>
        <fullName evidence="2 4">Uncharacterized protein</fullName>
    </submittedName>
</protein>
<dbReference type="Proteomes" id="UP000270296">
    <property type="component" value="Unassembled WGS sequence"/>
</dbReference>
<dbReference type="EMBL" id="UZAM01013281">
    <property type="protein sequence ID" value="VDP26796.1"/>
    <property type="molecule type" value="Genomic_DNA"/>
</dbReference>
<gene>
    <name evidence="2" type="ORF">SBAD_LOCUS9866</name>
</gene>
<dbReference type="AlphaFoldDB" id="A0A183J1W8"/>
<reference evidence="4" key="1">
    <citation type="submission" date="2016-06" db="UniProtKB">
        <authorList>
            <consortium name="WormBaseParasite"/>
        </authorList>
    </citation>
    <scope>IDENTIFICATION</scope>
</reference>
<feature type="region of interest" description="Disordered" evidence="1">
    <location>
        <begin position="1"/>
        <end position="42"/>
    </location>
</feature>
<name>A0A183J1W8_9BILA</name>
<evidence type="ECO:0000313" key="3">
    <source>
        <dbReference type="Proteomes" id="UP000270296"/>
    </source>
</evidence>
<organism evidence="4">
    <name type="scientific">Soboliphyme baturini</name>
    <dbReference type="NCBI Taxonomy" id="241478"/>
    <lineage>
        <taxon>Eukaryota</taxon>
        <taxon>Metazoa</taxon>
        <taxon>Ecdysozoa</taxon>
        <taxon>Nematoda</taxon>
        <taxon>Enoplea</taxon>
        <taxon>Dorylaimia</taxon>
        <taxon>Dioctophymatida</taxon>
        <taxon>Dioctophymatoidea</taxon>
        <taxon>Soboliphymatidae</taxon>
        <taxon>Soboliphyme</taxon>
    </lineage>
</organism>
<sequence>MITMLRRLPPTRPKGIVRGQLTRSSSSSKRKSWGQRRKSRSSVYSSAVITAKALSFSEQEEEEPGVRPRALKALAMFATATPLIANELPQLSSTASSLHLLCSTGIRLPSFVLLEFTYRSLRFTAEWNAFVARSLLETCRSPPAIDHRSEG</sequence>
<evidence type="ECO:0000313" key="2">
    <source>
        <dbReference type="EMBL" id="VDP26796.1"/>
    </source>
</evidence>
<accession>A0A183J1W8</accession>
<keyword evidence="3" id="KW-1185">Reference proteome</keyword>
<dbReference type="WBParaSite" id="SBAD_0001021701-mRNA-1">
    <property type="protein sequence ID" value="SBAD_0001021701-mRNA-1"/>
    <property type="gene ID" value="SBAD_0001021701"/>
</dbReference>